<sequence length="186" mass="18806">MTGRSRRTGTAGRPGRKTAARAAAALAGCALLLTGCGIKRTGVIESGHPATVKSPGGNAAVLYYLSKEGDRLVPVPFPVQSGYTIAPGALVRLLLGGPIGTAQEAGLTTGLPRVSTSQAEIVSVSEYSPSAGITIRLPFAVGDLSPLARSQLVCTVGVSVVPDILSPVILQGSDTALPSAECDSKR</sequence>
<organism evidence="1">
    <name type="scientific">Streptomyces sp. NBC_00049</name>
    <dbReference type="NCBI Taxonomy" id="2903617"/>
    <lineage>
        <taxon>Bacteria</taxon>
        <taxon>Bacillati</taxon>
        <taxon>Actinomycetota</taxon>
        <taxon>Actinomycetes</taxon>
        <taxon>Kitasatosporales</taxon>
        <taxon>Streptomycetaceae</taxon>
        <taxon>Streptomyces</taxon>
    </lineage>
</organism>
<protein>
    <recommendedName>
        <fullName evidence="2">GerMN domain-containing protein</fullName>
    </recommendedName>
</protein>
<evidence type="ECO:0008006" key="2">
    <source>
        <dbReference type="Google" id="ProtNLM"/>
    </source>
</evidence>
<accession>A0AAU2JXF2</accession>
<reference evidence="1" key="1">
    <citation type="submission" date="2022-10" db="EMBL/GenBank/DDBJ databases">
        <title>The complete genomes of actinobacterial strains from the NBC collection.</title>
        <authorList>
            <person name="Joergensen T.S."/>
            <person name="Alvarez Arevalo M."/>
            <person name="Sterndorff E.B."/>
            <person name="Faurdal D."/>
            <person name="Vuksanovic O."/>
            <person name="Mourched A.-S."/>
            <person name="Charusanti P."/>
            <person name="Shaw S."/>
            <person name="Blin K."/>
            <person name="Weber T."/>
        </authorList>
    </citation>
    <scope>NUCLEOTIDE SEQUENCE</scope>
    <source>
        <strain evidence="1">NBC_00049</strain>
    </source>
</reference>
<dbReference type="EMBL" id="CP108264">
    <property type="protein sequence ID" value="WTU76969.1"/>
    <property type="molecule type" value="Genomic_DNA"/>
</dbReference>
<name>A0AAU2JXF2_9ACTN</name>
<dbReference type="AlphaFoldDB" id="A0AAU2JXF2"/>
<proteinExistence type="predicted"/>
<gene>
    <name evidence="1" type="ORF">OG327_28595</name>
</gene>
<evidence type="ECO:0000313" key="1">
    <source>
        <dbReference type="EMBL" id="WTU76969.1"/>
    </source>
</evidence>